<proteinExistence type="predicted"/>
<dbReference type="EMBL" id="KN833023">
    <property type="protein sequence ID" value="KIM77648.1"/>
    <property type="molecule type" value="Genomic_DNA"/>
</dbReference>
<dbReference type="HOGENOM" id="CLU_1240541_0_0_1"/>
<feature type="compositionally biased region" description="Low complexity" evidence="1">
    <location>
        <begin position="165"/>
        <end position="177"/>
    </location>
</feature>
<accession>A0A0C3AUQ3</accession>
<feature type="region of interest" description="Disordered" evidence="1">
    <location>
        <begin position="83"/>
        <end position="223"/>
    </location>
</feature>
<feature type="compositionally biased region" description="Polar residues" evidence="1">
    <location>
        <begin position="116"/>
        <end position="128"/>
    </location>
</feature>
<reference evidence="3" key="2">
    <citation type="submission" date="2015-01" db="EMBL/GenBank/DDBJ databases">
        <title>Evolutionary Origins and Diversification of the Mycorrhizal Mutualists.</title>
        <authorList>
            <consortium name="DOE Joint Genome Institute"/>
            <consortium name="Mycorrhizal Genomics Consortium"/>
            <person name="Kohler A."/>
            <person name="Kuo A."/>
            <person name="Nagy L.G."/>
            <person name="Floudas D."/>
            <person name="Copeland A."/>
            <person name="Barry K.W."/>
            <person name="Cichocki N."/>
            <person name="Veneault-Fourrey C."/>
            <person name="LaButti K."/>
            <person name="Lindquist E.A."/>
            <person name="Lipzen A."/>
            <person name="Lundell T."/>
            <person name="Morin E."/>
            <person name="Murat C."/>
            <person name="Riley R."/>
            <person name="Ohm R."/>
            <person name="Sun H."/>
            <person name="Tunlid A."/>
            <person name="Henrissat B."/>
            <person name="Grigoriev I.V."/>
            <person name="Hibbett D.S."/>
            <person name="Martin F."/>
        </authorList>
    </citation>
    <scope>NUCLEOTIDE SEQUENCE [LARGE SCALE GENOMIC DNA]</scope>
    <source>
        <strain evidence="3">F 1598</strain>
    </source>
</reference>
<organism evidence="2 3">
    <name type="scientific">Piloderma croceum (strain F 1598)</name>
    <dbReference type="NCBI Taxonomy" id="765440"/>
    <lineage>
        <taxon>Eukaryota</taxon>
        <taxon>Fungi</taxon>
        <taxon>Dikarya</taxon>
        <taxon>Basidiomycota</taxon>
        <taxon>Agaricomycotina</taxon>
        <taxon>Agaricomycetes</taxon>
        <taxon>Agaricomycetidae</taxon>
        <taxon>Atheliales</taxon>
        <taxon>Atheliaceae</taxon>
        <taxon>Piloderma</taxon>
    </lineage>
</organism>
<evidence type="ECO:0000313" key="3">
    <source>
        <dbReference type="Proteomes" id="UP000054166"/>
    </source>
</evidence>
<feature type="compositionally biased region" description="Polar residues" evidence="1">
    <location>
        <begin position="211"/>
        <end position="223"/>
    </location>
</feature>
<dbReference type="InParanoid" id="A0A0C3AUQ3"/>
<name>A0A0C3AUQ3_PILCF</name>
<dbReference type="Proteomes" id="UP000054166">
    <property type="component" value="Unassembled WGS sequence"/>
</dbReference>
<evidence type="ECO:0000313" key="2">
    <source>
        <dbReference type="EMBL" id="KIM77648.1"/>
    </source>
</evidence>
<dbReference type="AlphaFoldDB" id="A0A0C3AUQ3"/>
<keyword evidence="3" id="KW-1185">Reference proteome</keyword>
<evidence type="ECO:0000256" key="1">
    <source>
        <dbReference type="SAM" id="MobiDB-lite"/>
    </source>
</evidence>
<reference evidence="2 3" key="1">
    <citation type="submission" date="2014-04" db="EMBL/GenBank/DDBJ databases">
        <authorList>
            <consortium name="DOE Joint Genome Institute"/>
            <person name="Kuo A."/>
            <person name="Tarkka M."/>
            <person name="Buscot F."/>
            <person name="Kohler A."/>
            <person name="Nagy L.G."/>
            <person name="Floudas D."/>
            <person name="Copeland A."/>
            <person name="Barry K.W."/>
            <person name="Cichocki N."/>
            <person name="Veneault-Fourrey C."/>
            <person name="LaButti K."/>
            <person name="Lindquist E.A."/>
            <person name="Lipzen A."/>
            <person name="Lundell T."/>
            <person name="Morin E."/>
            <person name="Murat C."/>
            <person name="Sun H."/>
            <person name="Tunlid A."/>
            <person name="Henrissat B."/>
            <person name="Grigoriev I.V."/>
            <person name="Hibbett D.S."/>
            <person name="Martin F."/>
            <person name="Nordberg H.P."/>
            <person name="Cantor M.N."/>
            <person name="Hua S.X."/>
        </authorList>
    </citation>
    <scope>NUCLEOTIDE SEQUENCE [LARGE SCALE GENOMIC DNA]</scope>
    <source>
        <strain evidence="2 3">F 1598</strain>
    </source>
</reference>
<sequence length="223" mass="24246">MPCTPWVEISLHPEDYISSSMLPTDIHLQSPDDMTSRDLFTLSAHIHHLQSTHSSSADASGKIHFGFRTQDEIRAALQARLTKSQVPVEIEEDDGDVGENGQPPSTEEHDEAGSSAGDNNGENRQPTPTEEYDEARSSAGDNNDENVQPPPQAKPIKGKKRKANSKSTSKKTSGSTKVNEGAIEPPAKRQKRESGPKPPVEYVIRTRRQVAASSSVLADGSNR</sequence>
<protein>
    <submittedName>
        <fullName evidence="2">Uncharacterized protein</fullName>
    </submittedName>
</protein>
<gene>
    <name evidence="2" type="ORF">PILCRDRAFT_91069</name>
</gene>